<name>J3NNY7_GAET3</name>
<gene>
    <name evidence="7" type="primary">20343451</name>
    <name evidence="6" type="ORF">GGTG_02993</name>
</gene>
<feature type="coiled-coil region" evidence="3">
    <location>
        <begin position="1299"/>
        <end position="1326"/>
    </location>
</feature>
<dbReference type="Gene3D" id="1.10.472.80">
    <property type="entry name" value="Ypt/Rab-GAP domain of gyp1p, domain 3"/>
    <property type="match status" value="1"/>
</dbReference>
<feature type="compositionally biased region" description="Low complexity" evidence="4">
    <location>
        <begin position="1378"/>
        <end position="1389"/>
    </location>
</feature>
<evidence type="ECO:0000313" key="6">
    <source>
        <dbReference type="EMBL" id="EJT77890.1"/>
    </source>
</evidence>
<dbReference type="InterPro" id="IPR050302">
    <property type="entry name" value="Rab_GAP_TBC_domain"/>
</dbReference>
<dbReference type="Gene3D" id="1.10.10.750">
    <property type="entry name" value="Ypt/Rab-GAP domain of gyp1p, domain 1"/>
    <property type="match status" value="1"/>
</dbReference>
<evidence type="ECO:0000256" key="1">
    <source>
        <dbReference type="ARBA" id="ARBA00022468"/>
    </source>
</evidence>
<feature type="region of interest" description="Disordered" evidence="4">
    <location>
        <begin position="188"/>
        <end position="210"/>
    </location>
</feature>
<feature type="region of interest" description="Disordered" evidence="4">
    <location>
        <begin position="1377"/>
        <end position="1404"/>
    </location>
</feature>
<evidence type="ECO:0000313" key="8">
    <source>
        <dbReference type="Proteomes" id="UP000006039"/>
    </source>
</evidence>
<dbReference type="PANTHER" id="PTHR47219">
    <property type="entry name" value="RAB GTPASE-ACTIVATING PROTEIN 1-LIKE"/>
    <property type="match status" value="1"/>
</dbReference>
<feature type="region of interest" description="Disordered" evidence="4">
    <location>
        <begin position="870"/>
        <end position="922"/>
    </location>
</feature>
<dbReference type="PANTHER" id="PTHR47219:SF9">
    <property type="entry name" value="GTPASE ACTIVATING PROTEIN AND CENTROSOME-ASSOCIATED, ISOFORM B"/>
    <property type="match status" value="1"/>
</dbReference>
<reference evidence="7" key="4">
    <citation type="journal article" date="2015" name="G3 (Bethesda)">
        <title>Genome sequences of three phytopathogenic species of the Magnaporthaceae family of fungi.</title>
        <authorList>
            <person name="Okagaki L.H."/>
            <person name="Nunes C.C."/>
            <person name="Sailsbery J."/>
            <person name="Clay B."/>
            <person name="Brown D."/>
            <person name="John T."/>
            <person name="Oh Y."/>
            <person name="Young N."/>
            <person name="Fitzgerald M."/>
            <person name="Haas B.J."/>
            <person name="Zeng Q."/>
            <person name="Young S."/>
            <person name="Adiconis X."/>
            <person name="Fan L."/>
            <person name="Levin J.Z."/>
            <person name="Mitchell T.K."/>
            <person name="Okubara P.A."/>
            <person name="Farman M.L."/>
            <person name="Kohn L.M."/>
            <person name="Birren B."/>
            <person name="Ma L.-J."/>
            <person name="Dean R.A."/>
        </authorList>
    </citation>
    <scope>NUCLEOTIDE SEQUENCE</scope>
    <source>
        <strain evidence="7">R3-111a-1</strain>
    </source>
</reference>
<feature type="region of interest" description="Disordered" evidence="4">
    <location>
        <begin position="1203"/>
        <end position="1223"/>
    </location>
</feature>
<reference evidence="6" key="2">
    <citation type="submission" date="2010-07" db="EMBL/GenBank/DDBJ databases">
        <authorList>
            <consortium name="The Broad Institute Genome Sequencing Platform"/>
            <consortium name="Broad Institute Genome Sequencing Center for Infectious Disease"/>
            <person name="Ma L.-J."/>
            <person name="Dead R."/>
            <person name="Young S."/>
            <person name="Zeng Q."/>
            <person name="Koehrsen M."/>
            <person name="Alvarado L."/>
            <person name="Berlin A."/>
            <person name="Chapman S.B."/>
            <person name="Chen Z."/>
            <person name="Freedman E."/>
            <person name="Gellesch M."/>
            <person name="Goldberg J."/>
            <person name="Griggs A."/>
            <person name="Gujja S."/>
            <person name="Heilman E.R."/>
            <person name="Heiman D."/>
            <person name="Hepburn T."/>
            <person name="Howarth C."/>
            <person name="Jen D."/>
            <person name="Larson L."/>
            <person name="Mehta T."/>
            <person name="Neiman D."/>
            <person name="Pearson M."/>
            <person name="Roberts A."/>
            <person name="Saif S."/>
            <person name="Shea T."/>
            <person name="Shenoy N."/>
            <person name="Sisk P."/>
            <person name="Stolte C."/>
            <person name="Sykes S."/>
            <person name="Walk T."/>
            <person name="White J."/>
            <person name="Yandava C."/>
            <person name="Haas B."/>
            <person name="Nusbaum C."/>
            <person name="Birren B."/>
        </authorList>
    </citation>
    <scope>NUCLEOTIDE SEQUENCE</scope>
    <source>
        <strain evidence="6">R3-111a-1</strain>
    </source>
</reference>
<dbReference type="RefSeq" id="XP_009219035.1">
    <property type="nucleotide sequence ID" value="XM_009220771.1"/>
</dbReference>
<dbReference type="InterPro" id="IPR000195">
    <property type="entry name" value="Rab-GAP-TBC_dom"/>
</dbReference>
<dbReference type="VEuPathDB" id="FungiDB:GGTG_02993"/>
<feature type="region of interest" description="Disordered" evidence="4">
    <location>
        <begin position="416"/>
        <end position="448"/>
    </location>
</feature>
<feature type="compositionally biased region" description="Pro residues" evidence="4">
    <location>
        <begin position="200"/>
        <end position="209"/>
    </location>
</feature>
<feature type="compositionally biased region" description="Polar residues" evidence="4">
    <location>
        <begin position="229"/>
        <end position="238"/>
    </location>
</feature>
<dbReference type="STRING" id="644352.J3NNY7"/>
<dbReference type="Proteomes" id="UP000006039">
    <property type="component" value="Unassembled WGS sequence"/>
</dbReference>
<feature type="domain" description="Rab-GAP TBC" evidence="5">
    <location>
        <begin position="564"/>
        <end position="748"/>
    </location>
</feature>
<evidence type="ECO:0000256" key="3">
    <source>
        <dbReference type="SAM" id="Coils"/>
    </source>
</evidence>
<feature type="compositionally biased region" description="Low complexity" evidence="4">
    <location>
        <begin position="67"/>
        <end position="76"/>
    </location>
</feature>
<dbReference type="GO" id="GO:0005096">
    <property type="term" value="F:GTPase activator activity"/>
    <property type="evidence" value="ECO:0007669"/>
    <property type="project" value="UniProtKB-KW"/>
</dbReference>
<feature type="compositionally biased region" description="Polar residues" evidence="4">
    <location>
        <begin position="252"/>
        <end position="280"/>
    </location>
</feature>
<evidence type="ECO:0000256" key="2">
    <source>
        <dbReference type="ARBA" id="ARBA00023054"/>
    </source>
</evidence>
<feature type="coiled-coil region" evidence="3">
    <location>
        <begin position="1030"/>
        <end position="1057"/>
    </location>
</feature>
<dbReference type="FunFam" id="1.10.472.80:FF:000027">
    <property type="entry name" value="GTPase activating protein (Evi5)"/>
    <property type="match status" value="1"/>
</dbReference>
<feature type="region of interest" description="Disordered" evidence="4">
    <location>
        <begin position="229"/>
        <end position="280"/>
    </location>
</feature>
<dbReference type="FunFam" id="1.10.10.750:FF:000003">
    <property type="entry name" value="GTPase activating protein (Evi5)"/>
    <property type="match status" value="1"/>
</dbReference>
<dbReference type="EnsemblFungi" id="EJT77890">
    <property type="protein sequence ID" value="EJT77890"/>
    <property type="gene ID" value="GGTG_02993"/>
</dbReference>
<proteinExistence type="predicted"/>
<dbReference type="SMART" id="SM00164">
    <property type="entry name" value="TBC"/>
    <property type="match status" value="1"/>
</dbReference>
<feature type="region of interest" description="Disordered" evidence="4">
    <location>
        <begin position="977"/>
        <end position="1022"/>
    </location>
</feature>
<dbReference type="SUPFAM" id="SSF47923">
    <property type="entry name" value="Ypt/Rab-GAP domain of gyp1p"/>
    <property type="match status" value="2"/>
</dbReference>
<dbReference type="FunFam" id="1.10.8.270:FF:000001">
    <property type="entry name" value="TBC1 domain family member 1"/>
    <property type="match status" value="1"/>
</dbReference>
<keyword evidence="1" id="KW-0343">GTPase activation</keyword>
<feature type="region of interest" description="Disordered" evidence="4">
    <location>
        <begin position="1112"/>
        <end position="1141"/>
    </location>
</feature>
<dbReference type="Gene3D" id="1.10.8.270">
    <property type="entry name" value="putative rabgap domain of human tbc1 domain family member 14 like domains"/>
    <property type="match status" value="1"/>
</dbReference>
<reference evidence="7" key="5">
    <citation type="submission" date="2018-04" db="UniProtKB">
        <authorList>
            <consortium name="EnsemblFungi"/>
        </authorList>
    </citation>
    <scope>IDENTIFICATION</scope>
    <source>
        <strain evidence="7">R3-111a-1</strain>
    </source>
</reference>
<dbReference type="GeneID" id="20343451"/>
<feature type="region of interest" description="Disordered" evidence="4">
    <location>
        <begin position="55"/>
        <end position="85"/>
    </location>
</feature>
<feature type="compositionally biased region" description="Low complexity" evidence="4">
    <location>
        <begin position="897"/>
        <end position="922"/>
    </location>
</feature>
<feature type="region of interest" description="Disordered" evidence="4">
    <location>
        <begin position="1069"/>
        <end position="1092"/>
    </location>
</feature>
<feature type="compositionally biased region" description="Polar residues" evidence="4">
    <location>
        <begin position="870"/>
        <end position="896"/>
    </location>
</feature>
<dbReference type="OrthoDB" id="159449at2759"/>
<accession>J3NNY7</accession>
<protein>
    <recommendedName>
        <fullName evidence="5">Rab-GAP TBC domain-containing protein</fullName>
    </recommendedName>
</protein>
<evidence type="ECO:0000313" key="7">
    <source>
        <dbReference type="EnsemblFungi" id="EJT77890"/>
    </source>
</evidence>
<dbReference type="HOGENOM" id="CLU_005062_1_0_1"/>
<feature type="region of interest" description="Disordered" evidence="4">
    <location>
        <begin position="1"/>
        <end position="21"/>
    </location>
</feature>
<dbReference type="GO" id="GO:0031267">
    <property type="term" value="F:small GTPase binding"/>
    <property type="evidence" value="ECO:0007669"/>
    <property type="project" value="TreeGrafter"/>
</dbReference>
<feature type="compositionally biased region" description="Low complexity" evidence="4">
    <location>
        <begin position="424"/>
        <end position="439"/>
    </location>
</feature>
<feature type="region of interest" description="Disordered" evidence="4">
    <location>
        <begin position="480"/>
        <end position="508"/>
    </location>
</feature>
<dbReference type="PROSITE" id="PS50086">
    <property type="entry name" value="TBC_RABGAP"/>
    <property type="match status" value="1"/>
</dbReference>
<feature type="compositionally biased region" description="Low complexity" evidence="4">
    <location>
        <begin position="977"/>
        <end position="991"/>
    </location>
</feature>
<keyword evidence="8" id="KW-1185">Reference proteome</keyword>
<sequence>MEPGQYYYPGDSRIPQSAPFPILQSSPFPTWQSSFELMQPAMAPPLDDAGMMSNAYASGMSVPPVEQQQQLPQQQLASSTVHPEPMPSTLQLMVPPGEALLPTETLDSAPPPAMQSVLEPSPMQTFAPAPLPTTQSILEAEPTAQTLVGNSPLQMQYALEPVPEPRPAQQPYASELMLADQSFPDEPAVAQQPLASGSPPTGPTIPEPAPAQEAISSGLVLPQHSLSEPETIVQTPTSVLPPETPATPETTHVAQPTSESPTNSVTDDTREPSTPTTRDSMVTVRLSEPASVQGGDTSTFDGRPQLAPVRRSLFTNEYTYTPTKAMAEVLTEEVIVDGRASAVVGVDAGAGVGDGNGLRSLQEELEDGGGADTDSKIQVPEAGKAGAGKRPGSTSSLLQQQAPLGTAATLGAAPLASADDPTTVGPADGAAVGAGDSSPTSEIDEPVDWDGLKKEDEQLREQEADNTALLLARLEQENAKLATNPKTVKVQPAEAQRSPRKKSRPPSMAMLRDMVNGPTPPALRYSMLPPPPMTDLEFYAALVQDYEQTAARLPTLLSNKIRKGIPPPLRGVVWQSMSGARDAALEEEFERLSGQSTPFAGIIRKDLGRSFPGVEMFRDAEGEGQRMLGRVLRCFSVYDPEIGYCQGLAFLVGPLLMHMPDKQAFCVLVRLMENYDLRSCFLPDLAGLHVRIYQFSQLLRASLPALSAHLDGLQVDPVYVSQWWLSCFAVTAPLPMLFRMYDVLFAEGVSETLMRVALSLMRKNQVRLLACSELEDVMQLLLSRAFWDCYGYNADEFVSDFVRLSDVVDREKLAQLEQAFHREAQLAATAGANPSGARQTSDVTTSASRFLGRLATSISSSSTFSSRTVMASGTANSTPTTLQPAPSSKPSTAIAQTTNTAAPDPAATNNPDANTPSAAAATSAAANLSPGLVASPRSTSMLRRSASKQSIASTLNSMEANSTSTSSAASVLSSASTDATSLSRDSAASDAPVVRRSATHPASFGSSASQLQGPAKTGSSDDERYLNSQIEDLLTALSDLQRQQAQLADQLQREREGREEDRQAVRSLLTGLKQVDIPPSTPPPADVPEDGASAAAPLAGLFVIVEERFGVSNSQDDNQDDEKTKSLSASETKAQLREQLARAKEQLAQEIAKGQDKTRQQVDLEQEISSLKDQLQDSRSHVRNMHQDKQRLEKQIHNMRARASAAETAAATTANPTPEGGNTAADWLSRATGVGGASPPAAKGGLRELKLGRSRSTPSQISTGSTGMSKRASTMTTHSLLPPATAEPTNEHEALLLELVQAKTAEAMARQEADEAKQKLERLRKTIGMTPESASNGPPTSNAASTAASTAASAAMGMFGRFTTAVSETAANKTASVPPAANAAPQTAVAPPPGPASAPATAVGGFFGWRRG</sequence>
<dbReference type="InterPro" id="IPR035969">
    <property type="entry name" value="Rab-GAP_TBC_sf"/>
</dbReference>
<organism evidence="6">
    <name type="scientific">Gaeumannomyces tritici (strain R3-111a-1)</name>
    <name type="common">Wheat and barley take-all root rot fungus</name>
    <name type="synonym">Gaeumannomyces graminis var. tritici</name>
    <dbReference type="NCBI Taxonomy" id="644352"/>
    <lineage>
        <taxon>Eukaryota</taxon>
        <taxon>Fungi</taxon>
        <taxon>Dikarya</taxon>
        <taxon>Ascomycota</taxon>
        <taxon>Pezizomycotina</taxon>
        <taxon>Sordariomycetes</taxon>
        <taxon>Sordariomycetidae</taxon>
        <taxon>Magnaporthales</taxon>
        <taxon>Magnaporthaceae</taxon>
        <taxon>Gaeumannomyces</taxon>
    </lineage>
</organism>
<evidence type="ECO:0000259" key="5">
    <source>
        <dbReference type="PROSITE" id="PS50086"/>
    </source>
</evidence>
<evidence type="ECO:0000256" key="4">
    <source>
        <dbReference type="SAM" id="MobiDB-lite"/>
    </source>
</evidence>
<reference evidence="8" key="1">
    <citation type="submission" date="2010-07" db="EMBL/GenBank/DDBJ databases">
        <title>The genome sequence of Gaeumannomyces graminis var. tritici strain R3-111a-1.</title>
        <authorList>
            <consortium name="The Broad Institute Genome Sequencing Platform"/>
            <person name="Ma L.-J."/>
            <person name="Dead R."/>
            <person name="Young S."/>
            <person name="Zeng Q."/>
            <person name="Koehrsen M."/>
            <person name="Alvarado L."/>
            <person name="Berlin A."/>
            <person name="Chapman S.B."/>
            <person name="Chen Z."/>
            <person name="Freedman E."/>
            <person name="Gellesch M."/>
            <person name="Goldberg J."/>
            <person name="Griggs A."/>
            <person name="Gujja S."/>
            <person name="Heilman E.R."/>
            <person name="Heiman D."/>
            <person name="Hepburn T."/>
            <person name="Howarth C."/>
            <person name="Jen D."/>
            <person name="Larson L."/>
            <person name="Mehta T."/>
            <person name="Neiman D."/>
            <person name="Pearson M."/>
            <person name="Roberts A."/>
            <person name="Saif S."/>
            <person name="Shea T."/>
            <person name="Shenoy N."/>
            <person name="Sisk P."/>
            <person name="Stolte C."/>
            <person name="Sykes S."/>
            <person name="Walk T."/>
            <person name="White J."/>
            <person name="Yandava C."/>
            <person name="Haas B."/>
            <person name="Nusbaum C."/>
            <person name="Birren B."/>
        </authorList>
    </citation>
    <scope>NUCLEOTIDE SEQUENCE [LARGE SCALE GENOMIC DNA]</scope>
    <source>
        <strain evidence="8">R3-111a-1</strain>
    </source>
</reference>
<keyword evidence="2 3" id="KW-0175">Coiled coil</keyword>
<feature type="region of interest" description="Disordered" evidence="4">
    <location>
        <begin position="352"/>
        <end position="377"/>
    </location>
</feature>
<dbReference type="eggNOG" id="KOG4436">
    <property type="taxonomic scope" value="Eukaryota"/>
</dbReference>
<dbReference type="EMBL" id="GL385396">
    <property type="protein sequence ID" value="EJT77890.1"/>
    <property type="molecule type" value="Genomic_DNA"/>
</dbReference>
<dbReference type="Pfam" id="PF00566">
    <property type="entry name" value="RabGAP-TBC"/>
    <property type="match status" value="1"/>
</dbReference>
<reference evidence="6" key="3">
    <citation type="submission" date="2010-09" db="EMBL/GenBank/DDBJ databases">
        <title>Annotation of Gaeumannomyces graminis var. tritici R3-111a-1.</title>
        <authorList>
            <consortium name="The Broad Institute Genome Sequencing Platform"/>
            <person name="Ma L.-J."/>
            <person name="Dead R."/>
            <person name="Young S.K."/>
            <person name="Zeng Q."/>
            <person name="Gargeya S."/>
            <person name="Fitzgerald M."/>
            <person name="Haas B."/>
            <person name="Abouelleil A."/>
            <person name="Alvarado L."/>
            <person name="Arachchi H.M."/>
            <person name="Berlin A."/>
            <person name="Brown A."/>
            <person name="Chapman S.B."/>
            <person name="Chen Z."/>
            <person name="Dunbar C."/>
            <person name="Freedman E."/>
            <person name="Gearin G."/>
            <person name="Gellesch M."/>
            <person name="Goldberg J."/>
            <person name="Griggs A."/>
            <person name="Gujja S."/>
            <person name="Heiman D."/>
            <person name="Howarth C."/>
            <person name="Larson L."/>
            <person name="Lui A."/>
            <person name="MacDonald P.J.P."/>
            <person name="Mehta T."/>
            <person name="Montmayeur A."/>
            <person name="Murphy C."/>
            <person name="Neiman D."/>
            <person name="Pearson M."/>
            <person name="Priest M."/>
            <person name="Roberts A."/>
            <person name="Saif S."/>
            <person name="Shea T."/>
            <person name="Shenoy N."/>
            <person name="Sisk P."/>
            <person name="Stolte C."/>
            <person name="Sykes S."/>
            <person name="Yandava C."/>
            <person name="Wortman J."/>
            <person name="Nusbaum C."/>
            <person name="Birren B."/>
        </authorList>
    </citation>
    <scope>NUCLEOTIDE SEQUENCE</scope>
    <source>
        <strain evidence="6">R3-111a-1</strain>
    </source>
</reference>
<feature type="compositionally biased region" description="Low complexity" evidence="4">
    <location>
        <begin position="1203"/>
        <end position="1214"/>
    </location>
</feature>